<evidence type="ECO:0000256" key="1">
    <source>
        <dbReference type="ARBA" id="ARBA00009437"/>
    </source>
</evidence>
<accession>A0A9W6IR79</accession>
<sequence length="298" mass="31143">MTLEQLRIFVAVAEREHVTKAAEALHLTQSAASAAVSALETRYGAKLFDRVGRRIALTEAGRLFLTEARAVLARAAAAETVLADLASLKRGRLALGASQTVGSYWLPPLMQRFRTAYPGVALTLAIGNTETIAALVRDGAADLGVVEGAVDDPTLSVAPVAKDDLALVVGRAHPWTDGRRVGRADLAAARWVLREPGSGTRAILEQAFASAGLSLGDREIALELPSNEACRAAVEAGAGATVLSTLVAAPSLASGALVAVPYPLPGRSFFALRRVERYETQAERAFLALLADPEGAAS</sequence>
<dbReference type="InterPro" id="IPR036388">
    <property type="entry name" value="WH-like_DNA-bd_sf"/>
</dbReference>
<dbReference type="Proteomes" id="UP000758856">
    <property type="component" value="Unassembled WGS sequence"/>
</dbReference>
<dbReference type="CDD" id="cd08420">
    <property type="entry name" value="PBP2_CysL_like"/>
    <property type="match status" value="1"/>
</dbReference>
<dbReference type="InterPro" id="IPR036390">
    <property type="entry name" value="WH_DNA-bd_sf"/>
</dbReference>
<dbReference type="Proteomes" id="UP001143400">
    <property type="component" value="Unassembled WGS sequence"/>
</dbReference>
<evidence type="ECO:0000313" key="6">
    <source>
        <dbReference type="EMBL" id="GLK55022.1"/>
    </source>
</evidence>
<protein>
    <submittedName>
        <fullName evidence="7">DNA-binding transcriptional LysR family regulator</fullName>
    </submittedName>
    <submittedName>
        <fullName evidence="6">LysR family transcriptional regulator</fullName>
    </submittedName>
</protein>
<dbReference type="Gene3D" id="3.40.190.290">
    <property type="match status" value="1"/>
</dbReference>
<dbReference type="RefSeq" id="WP_204950329.1">
    <property type="nucleotide sequence ID" value="NZ_BSFF01000001.1"/>
</dbReference>
<evidence type="ECO:0000256" key="2">
    <source>
        <dbReference type="ARBA" id="ARBA00023015"/>
    </source>
</evidence>
<dbReference type="InterPro" id="IPR000847">
    <property type="entry name" value="LysR_HTH_N"/>
</dbReference>
<comment type="caution">
    <text evidence="6">The sequence shown here is derived from an EMBL/GenBank/DDBJ whole genome shotgun (WGS) entry which is preliminary data.</text>
</comment>
<dbReference type="FunFam" id="1.10.10.10:FF:000001">
    <property type="entry name" value="LysR family transcriptional regulator"/>
    <property type="match status" value="1"/>
</dbReference>
<keyword evidence="3 7" id="KW-0238">DNA-binding</keyword>
<gene>
    <name evidence="6" type="ORF">GCM10008170_10410</name>
    <name evidence="7" type="ORF">JOD31_002182</name>
</gene>
<dbReference type="InterPro" id="IPR005119">
    <property type="entry name" value="LysR_subst-bd"/>
</dbReference>
<dbReference type="PRINTS" id="PR00039">
    <property type="entry name" value="HTHLYSR"/>
</dbReference>
<dbReference type="PROSITE" id="PS50931">
    <property type="entry name" value="HTH_LYSR"/>
    <property type="match status" value="1"/>
</dbReference>
<dbReference type="PANTHER" id="PTHR30126:SF39">
    <property type="entry name" value="HTH-TYPE TRANSCRIPTIONAL REGULATOR CYSL"/>
    <property type="match status" value="1"/>
</dbReference>
<comment type="similarity">
    <text evidence="1">Belongs to the LysR transcriptional regulatory family.</text>
</comment>
<organism evidence="6 9">
    <name type="scientific">Methylopila capsulata</name>
    <dbReference type="NCBI Taxonomy" id="61654"/>
    <lineage>
        <taxon>Bacteria</taxon>
        <taxon>Pseudomonadati</taxon>
        <taxon>Pseudomonadota</taxon>
        <taxon>Alphaproteobacteria</taxon>
        <taxon>Hyphomicrobiales</taxon>
        <taxon>Methylopilaceae</taxon>
        <taxon>Methylopila</taxon>
    </lineage>
</organism>
<dbReference type="AlphaFoldDB" id="A0A9W6IR79"/>
<reference evidence="6" key="1">
    <citation type="journal article" date="2014" name="Int. J. Syst. Evol. Microbiol.">
        <title>Complete genome sequence of Corynebacterium casei LMG S-19264T (=DSM 44701T), isolated from a smear-ripened cheese.</title>
        <authorList>
            <consortium name="US DOE Joint Genome Institute (JGI-PGF)"/>
            <person name="Walter F."/>
            <person name="Albersmeier A."/>
            <person name="Kalinowski J."/>
            <person name="Ruckert C."/>
        </authorList>
    </citation>
    <scope>NUCLEOTIDE SEQUENCE</scope>
    <source>
        <strain evidence="6">VKM B-1606</strain>
    </source>
</reference>
<dbReference type="GO" id="GO:0003700">
    <property type="term" value="F:DNA-binding transcription factor activity"/>
    <property type="evidence" value="ECO:0007669"/>
    <property type="project" value="InterPro"/>
</dbReference>
<dbReference type="Gene3D" id="1.10.10.10">
    <property type="entry name" value="Winged helix-like DNA-binding domain superfamily/Winged helix DNA-binding domain"/>
    <property type="match status" value="1"/>
</dbReference>
<evidence type="ECO:0000313" key="8">
    <source>
        <dbReference type="Proteomes" id="UP000758856"/>
    </source>
</evidence>
<reference evidence="7 8" key="2">
    <citation type="submission" date="2021-01" db="EMBL/GenBank/DDBJ databases">
        <title>Genomic Encyclopedia of Type Strains, Phase IV (KMG-IV): sequencing the most valuable type-strain genomes for metagenomic binning, comparative biology and taxonomic classification.</title>
        <authorList>
            <person name="Goeker M."/>
        </authorList>
    </citation>
    <scope>NUCLEOTIDE SEQUENCE [LARGE SCALE GENOMIC DNA]</scope>
    <source>
        <strain evidence="7 8">DSM 6130</strain>
    </source>
</reference>
<keyword evidence="4" id="KW-0804">Transcription</keyword>
<evidence type="ECO:0000256" key="3">
    <source>
        <dbReference type="ARBA" id="ARBA00023125"/>
    </source>
</evidence>
<evidence type="ECO:0000313" key="9">
    <source>
        <dbReference type="Proteomes" id="UP001143400"/>
    </source>
</evidence>
<proteinExistence type="inferred from homology"/>
<dbReference type="EMBL" id="BSFF01000001">
    <property type="protein sequence ID" value="GLK55022.1"/>
    <property type="molecule type" value="Genomic_DNA"/>
</dbReference>
<dbReference type="Pfam" id="PF00126">
    <property type="entry name" value="HTH_1"/>
    <property type="match status" value="1"/>
</dbReference>
<evidence type="ECO:0000313" key="7">
    <source>
        <dbReference type="EMBL" id="MBM7851957.1"/>
    </source>
</evidence>
<reference evidence="6" key="3">
    <citation type="submission" date="2023-01" db="EMBL/GenBank/DDBJ databases">
        <authorList>
            <person name="Sun Q."/>
            <person name="Evtushenko L."/>
        </authorList>
    </citation>
    <scope>NUCLEOTIDE SEQUENCE</scope>
    <source>
        <strain evidence="6">VKM B-1606</strain>
    </source>
</reference>
<evidence type="ECO:0000256" key="4">
    <source>
        <dbReference type="ARBA" id="ARBA00023163"/>
    </source>
</evidence>
<dbReference type="GO" id="GO:0000976">
    <property type="term" value="F:transcription cis-regulatory region binding"/>
    <property type="evidence" value="ECO:0007669"/>
    <property type="project" value="TreeGrafter"/>
</dbReference>
<dbReference type="PANTHER" id="PTHR30126">
    <property type="entry name" value="HTH-TYPE TRANSCRIPTIONAL REGULATOR"/>
    <property type="match status" value="1"/>
</dbReference>
<dbReference type="SUPFAM" id="SSF53850">
    <property type="entry name" value="Periplasmic binding protein-like II"/>
    <property type="match status" value="1"/>
</dbReference>
<dbReference type="SUPFAM" id="SSF46785">
    <property type="entry name" value="Winged helix' DNA-binding domain"/>
    <property type="match status" value="1"/>
</dbReference>
<keyword evidence="8" id="KW-1185">Reference proteome</keyword>
<dbReference type="Pfam" id="PF03466">
    <property type="entry name" value="LysR_substrate"/>
    <property type="match status" value="1"/>
</dbReference>
<feature type="domain" description="HTH lysR-type" evidence="5">
    <location>
        <begin position="1"/>
        <end position="58"/>
    </location>
</feature>
<evidence type="ECO:0000259" key="5">
    <source>
        <dbReference type="PROSITE" id="PS50931"/>
    </source>
</evidence>
<keyword evidence="2" id="KW-0805">Transcription regulation</keyword>
<dbReference type="EMBL" id="JAFBCY010000002">
    <property type="protein sequence ID" value="MBM7851957.1"/>
    <property type="molecule type" value="Genomic_DNA"/>
</dbReference>
<name>A0A9W6IR79_9HYPH</name>